<sequence length="190" mass="22098">MAATEPIRDKKQLKKLADYFLKKGQLRNYTLVLMGTYTVLRISDLLRLKWSDVYDEERRAFRTHITVTEKKTKKKRTIALNPQLLGALKQCYLHRRGDYIFANNRKEPKAISRVQAWRIIHAAVVELGIMGKVACHSLRKTWGYHAITNGDVSLAVVVDIYNHSSYETTKLYLGIRQDERDEAILKMTLF</sequence>
<keyword evidence="2" id="KW-1185">Reference proteome</keyword>
<accession>A0AC61RPJ8</accession>
<protein>
    <submittedName>
        <fullName evidence="1">Uncharacterized protein</fullName>
    </submittedName>
</protein>
<comment type="caution">
    <text evidence="1">The sequence shown here is derived from an EMBL/GenBank/DDBJ whole genome shotgun (WGS) entry which is preliminary data.</text>
</comment>
<dbReference type="EMBL" id="SRYA01000081">
    <property type="protein sequence ID" value="TGY90838.1"/>
    <property type="molecule type" value="Genomic_DNA"/>
</dbReference>
<gene>
    <name evidence="1" type="ORF">E5329_23950</name>
</gene>
<reference evidence="1" key="1">
    <citation type="submission" date="2019-04" db="EMBL/GenBank/DDBJ databases">
        <title>Microbes associate with the intestines of laboratory mice.</title>
        <authorList>
            <person name="Navarre W."/>
            <person name="Wong E."/>
            <person name="Huang K."/>
            <person name="Tropini C."/>
            <person name="Ng K."/>
            <person name="Yu B."/>
        </authorList>
    </citation>
    <scope>NUCLEOTIDE SEQUENCE</scope>
    <source>
        <strain evidence="1">NM01_1-7b</strain>
    </source>
</reference>
<proteinExistence type="predicted"/>
<name>A0AC61RPJ8_9FIRM</name>
<organism evidence="1 2">
    <name type="scientific">Petralouisia muris</name>
    <dbReference type="NCBI Taxonomy" id="3032872"/>
    <lineage>
        <taxon>Bacteria</taxon>
        <taxon>Bacillati</taxon>
        <taxon>Bacillota</taxon>
        <taxon>Clostridia</taxon>
        <taxon>Lachnospirales</taxon>
        <taxon>Lachnospiraceae</taxon>
        <taxon>Petralouisia</taxon>
    </lineage>
</organism>
<evidence type="ECO:0000313" key="2">
    <source>
        <dbReference type="Proteomes" id="UP000304953"/>
    </source>
</evidence>
<dbReference type="Proteomes" id="UP000304953">
    <property type="component" value="Unassembled WGS sequence"/>
</dbReference>
<evidence type="ECO:0000313" key="1">
    <source>
        <dbReference type="EMBL" id="TGY90838.1"/>
    </source>
</evidence>